<evidence type="ECO:0000313" key="3">
    <source>
        <dbReference type="Proteomes" id="UP000198407"/>
    </source>
</evidence>
<proteinExistence type="predicted"/>
<feature type="signal peptide" evidence="1">
    <location>
        <begin position="1"/>
        <end position="22"/>
    </location>
</feature>
<evidence type="ECO:0008006" key="4">
    <source>
        <dbReference type="Google" id="ProtNLM"/>
    </source>
</evidence>
<accession>A0A239DFH6</accession>
<keyword evidence="3" id="KW-1185">Reference proteome</keyword>
<dbReference type="RefSeq" id="WP_042124512.1">
    <property type="nucleotide sequence ID" value="NZ_FZOL01000006.1"/>
</dbReference>
<feature type="chain" id="PRO_5011248780" description="Valyl-tRNA synthetase" evidence="1">
    <location>
        <begin position="23"/>
        <end position="114"/>
    </location>
</feature>
<gene>
    <name evidence="2" type="ORF">SAMN05444352_10662</name>
</gene>
<evidence type="ECO:0000256" key="1">
    <source>
        <dbReference type="SAM" id="SignalP"/>
    </source>
</evidence>
<sequence length="114" mass="13096">MRFNYVALAMLALISMAPSAQAKGLNKQQIEMCRWGSDIARSAQHSKLSGTTLWRARENLKARKYPRAWMPKMALGITEQTYASRSRLQPASVKKTYYDGCIRHEQARQHLGRR</sequence>
<protein>
    <recommendedName>
        <fullName evidence="4">Valyl-tRNA synthetase</fullName>
    </recommendedName>
</protein>
<dbReference type="OrthoDB" id="6981745at2"/>
<reference evidence="3" key="1">
    <citation type="submission" date="2017-06" db="EMBL/GenBank/DDBJ databases">
        <authorList>
            <person name="Varghese N."/>
            <person name="Submissions S."/>
        </authorList>
    </citation>
    <scope>NUCLEOTIDE SEQUENCE [LARGE SCALE GENOMIC DNA]</scope>
    <source>
        <strain evidence="3">DSM 22348</strain>
    </source>
</reference>
<keyword evidence="1" id="KW-0732">Signal</keyword>
<evidence type="ECO:0000313" key="2">
    <source>
        <dbReference type="EMBL" id="SNS31246.1"/>
    </source>
</evidence>
<name>A0A239DFH6_9PSED</name>
<organism evidence="2 3">
    <name type="scientific">Pseudomonas japonica</name>
    <dbReference type="NCBI Taxonomy" id="256466"/>
    <lineage>
        <taxon>Bacteria</taxon>
        <taxon>Pseudomonadati</taxon>
        <taxon>Pseudomonadota</taxon>
        <taxon>Gammaproteobacteria</taxon>
        <taxon>Pseudomonadales</taxon>
        <taxon>Pseudomonadaceae</taxon>
        <taxon>Pseudomonas</taxon>
    </lineage>
</organism>
<dbReference type="Proteomes" id="UP000198407">
    <property type="component" value="Unassembled WGS sequence"/>
</dbReference>
<dbReference type="AlphaFoldDB" id="A0A239DFH6"/>
<dbReference type="EMBL" id="FZOL01000006">
    <property type="protein sequence ID" value="SNS31246.1"/>
    <property type="molecule type" value="Genomic_DNA"/>
</dbReference>